<dbReference type="AlphaFoldDB" id="A0A0H3DGN9"/>
<gene>
    <name evidence="2" type="ordered locus">AMED_7091</name>
</gene>
<keyword evidence="1" id="KW-1133">Transmembrane helix</keyword>
<dbReference type="OrthoDB" id="4869119at2"/>
<dbReference type="KEGG" id="amd:AMED_7091"/>
<protein>
    <submittedName>
        <fullName evidence="2">Uncharacterized protein</fullName>
    </submittedName>
</protein>
<organism evidence="2 3">
    <name type="scientific">Amycolatopsis mediterranei (strain U-32)</name>
    <dbReference type="NCBI Taxonomy" id="749927"/>
    <lineage>
        <taxon>Bacteria</taxon>
        <taxon>Bacillati</taxon>
        <taxon>Actinomycetota</taxon>
        <taxon>Actinomycetes</taxon>
        <taxon>Pseudonocardiales</taxon>
        <taxon>Pseudonocardiaceae</taxon>
        <taxon>Amycolatopsis</taxon>
    </lineage>
</organism>
<dbReference type="eggNOG" id="COG4961">
    <property type="taxonomic scope" value="Bacteria"/>
</dbReference>
<accession>A0A0H3DGN9</accession>
<dbReference type="PATRIC" id="fig|749927.5.peg.7374"/>
<evidence type="ECO:0000313" key="2">
    <source>
        <dbReference type="EMBL" id="ADJ48809.1"/>
    </source>
</evidence>
<proteinExistence type="predicted"/>
<dbReference type="RefSeq" id="WP_013228854.1">
    <property type="nucleotide sequence ID" value="NC_014318.1"/>
</dbReference>
<dbReference type="HOGENOM" id="CLU_128792_1_1_11"/>
<evidence type="ECO:0000256" key="1">
    <source>
        <dbReference type="SAM" id="Phobius"/>
    </source>
</evidence>
<dbReference type="GeneID" id="92874740"/>
<dbReference type="Proteomes" id="UP000000328">
    <property type="component" value="Chromosome"/>
</dbReference>
<sequence length="140" mass="14436">MKPGSERGDITIEAVVGVVALFLIFGLGLVGLRLLVADAAIDDAARSAARAASIARDGHTAAITADRRARAVLAEQQLACSSLDVNVDARDFAKSLGETGYVIATVTCVVPLADLVPGIGGSKTLRSAFRSPIDRFGARS</sequence>
<feature type="transmembrane region" description="Helical" evidence="1">
    <location>
        <begin position="12"/>
        <end position="36"/>
    </location>
</feature>
<keyword evidence="1" id="KW-0472">Membrane</keyword>
<keyword evidence="1" id="KW-0812">Transmembrane</keyword>
<dbReference type="EMBL" id="CP002000">
    <property type="protein sequence ID" value="ADJ48809.1"/>
    <property type="molecule type" value="Genomic_DNA"/>
</dbReference>
<name>A0A0H3DGN9_AMYMU</name>
<reference evidence="2 3" key="1">
    <citation type="journal article" date="2010" name="Cell Res.">
        <title>Complete genome sequence of the rifamycin SV-producing Amycolatopsis mediterranei U32 revealed its genetic characteristics in phylogeny and metabolism.</title>
        <authorList>
            <person name="Zhao W."/>
            <person name="Zhong Y."/>
            <person name="Yuan H."/>
            <person name="Wang J."/>
            <person name="Zheng H."/>
            <person name="Wang Y."/>
            <person name="Cen X."/>
            <person name="Xu F."/>
            <person name="Bai J."/>
            <person name="Han X."/>
            <person name="Lu G."/>
            <person name="Zhu Y."/>
            <person name="Shao Z."/>
            <person name="Yan H."/>
            <person name="Li C."/>
            <person name="Peng N."/>
            <person name="Zhang Z."/>
            <person name="Zhang Y."/>
            <person name="Lin W."/>
            <person name="Fan Y."/>
            <person name="Qin Z."/>
            <person name="Hu Y."/>
            <person name="Zhu B."/>
            <person name="Wang S."/>
            <person name="Ding X."/>
            <person name="Zhao G.P."/>
        </authorList>
    </citation>
    <scope>NUCLEOTIDE SEQUENCE [LARGE SCALE GENOMIC DNA]</scope>
    <source>
        <strain evidence="3">U-32</strain>
    </source>
</reference>
<evidence type="ECO:0000313" key="3">
    <source>
        <dbReference type="Proteomes" id="UP000000328"/>
    </source>
</evidence>